<organism evidence="1 2">
    <name type="scientific">Acinetobacter bereziniae</name>
    <name type="common">Acinetobacter genomosp. 10</name>
    <dbReference type="NCBI Taxonomy" id="106648"/>
    <lineage>
        <taxon>Bacteria</taxon>
        <taxon>Pseudomonadati</taxon>
        <taxon>Pseudomonadota</taxon>
        <taxon>Gammaproteobacteria</taxon>
        <taxon>Moraxellales</taxon>
        <taxon>Moraxellaceae</taxon>
        <taxon>Acinetobacter</taxon>
    </lineage>
</organism>
<proteinExistence type="predicted"/>
<dbReference type="AlphaFoldDB" id="A0A833U9P9"/>
<sequence length="85" mass="9989">MNSAIQPQLFISPKTRSLGMKLIKEFNIPQYSDLTAYLEVNSCYDGQQATLIWLEHRLEENSRLEFAEVRKMFLQCFPESCYSFT</sequence>
<dbReference type="Proteomes" id="UP000490535">
    <property type="component" value="Unassembled WGS sequence"/>
</dbReference>
<reference evidence="2" key="1">
    <citation type="journal article" date="2020" name="MBio">
        <title>Horizontal gene transfer to a defensive symbiont with a reduced genome amongst a multipartite beetle microbiome.</title>
        <authorList>
            <person name="Waterworth S.C."/>
            <person name="Florez L.V."/>
            <person name="Rees E.R."/>
            <person name="Hertweck C."/>
            <person name="Kaltenpoth M."/>
            <person name="Kwan J.C."/>
        </authorList>
    </citation>
    <scope>NUCLEOTIDE SEQUENCE [LARGE SCALE GENOMIC DNA]</scope>
</reference>
<evidence type="ECO:0000313" key="1">
    <source>
        <dbReference type="EMBL" id="KAF1018571.1"/>
    </source>
</evidence>
<accession>A0A833U9P9</accession>
<dbReference type="EMBL" id="WNDP01000171">
    <property type="protein sequence ID" value="KAF1018571.1"/>
    <property type="molecule type" value="Genomic_DNA"/>
</dbReference>
<gene>
    <name evidence="1" type="ORF">GAK29_04193</name>
</gene>
<name>A0A833U9P9_ACIBZ</name>
<comment type="caution">
    <text evidence="1">The sequence shown here is derived from an EMBL/GenBank/DDBJ whole genome shotgun (WGS) entry which is preliminary data.</text>
</comment>
<evidence type="ECO:0000313" key="2">
    <source>
        <dbReference type="Proteomes" id="UP000490535"/>
    </source>
</evidence>
<protein>
    <submittedName>
        <fullName evidence="1">Uncharacterized protein</fullName>
    </submittedName>
</protein>